<dbReference type="RefSeq" id="WP_344735912.1">
    <property type="nucleotide sequence ID" value="NZ_BAAAYU010000001.1"/>
</dbReference>
<dbReference type="Pfam" id="PF14833">
    <property type="entry name" value="NAD_binding_11"/>
    <property type="match status" value="1"/>
</dbReference>
<proteinExistence type="inferred from homology"/>
<feature type="domain" description="6-phosphogluconate dehydrogenase NADP-binding" evidence="4">
    <location>
        <begin position="4"/>
        <end position="163"/>
    </location>
</feature>
<dbReference type="EMBL" id="BAAAYU010000001">
    <property type="protein sequence ID" value="GAA3622954.1"/>
    <property type="molecule type" value="Genomic_DNA"/>
</dbReference>
<keyword evidence="3" id="KW-0520">NAD</keyword>
<evidence type="ECO:0000256" key="1">
    <source>
        <dbReference type="ARBA" id="ARBA00009080"/>
    </source>
</evidence>
<dbReference type="SUPFAM" id="SSF51735">
    <property type="entry name" value="NAD(P)-binding Rossmann-fold domains"/>
    <property type="match status" value="1"/>
</dbReference>
<keyword evidence="2" id="KW-0560">Oxidoreductase</keyword>
<dbReference type="InterPro" id="IPR015815">
    <property type="entry name" value="HIBADH-related"/>
</dbReference>
<dbReference type="PROSITE" id="PS00895">
    <property type="entry name" value="3_HYDROXYISOBUT_DH"/>
    <property type="match status" value="1"/>
</dbReference>
<dbReference type="InterPro" id="IPR008927">
    <property type="entry name" value="6-PGluconate_DH-like_C_sf"/>
</dbReference>
<protein>
    <submittedName>
        <fullName evidence="6">NAD(P)-dependent oxidoreductase</fullName>
    </submittedName>
</protein>
<gene>
    <name evidence="6" type="ORF">GCM10022200_01430</name>
</gene>
<evidence type="ECO:0000259" key="5">
    <source>
        <dbReference type="Pfam" id="PF14833"/>
    </source>
</evidence>
<dbReference type="Gene3D" id="1.10.1040.10">
    <property type="entry name" value="N-(1-d-carboxylethyl)-l-norvaline Dehydrogenase, domain 2"/>
    <property type="match status" value="1"/>
</dbReference>
<dbReference type="PANTHER" id="PTHR43580">
    <property type="entry name" value="OXIDOREDUCTASE GLYR1-RELATED"/>
    <property type="match status" value="1"/>
</dbReference>
<dbReference type="InterPro" id="IPR013328">
    <property type="entry name" value="6PGD_dom2"/>
</dbReference>
<dbReference type="Gene3D" id="3.40.50.720">
    <property type="entry name" value="NAD(P)-binding Rossmann-like Domain"/>
    <property type="match status" value="1"/>
</dbReference>
<dbReference type="InterPro" id="IPR029154">
    <property type="entry name" value="HIBADH-like_NADP-bd"/>
</dbReference>
<dbReference type="InterPro" id="IPR036291">
    <property type="entry name" value="NAD(P)-bd_dom_sf"/>
</dbReference>
<evidence type="ECO:0000259" key="4">
    <source>
        <dbReference type="Pfam" id="PF03446"/>
    </source>
</evidence>
<comment type="caution">
    <text evidence="6">The sequence shown here is derived from an EMBL/GenBank/DDBJ whole genome shotgun (WGS) entry which is preliminary data.</text>
</comment>
<feature type="domain" description="3-hydroxyisobutyrate dehydrogenase-like NAD-binding" evidence="5">
    <location>
        <begin position="169"/>
        <end position="286"/>
    </location>
</feature>
<evidence type="ECO:0000256" key="2">
    <source>
        <dbReference type="ARBA" id="ARBA00023002"/>
    </source>
</evidence>
<dbReference type="InterPro" id="IPR002204">
    <property type="entry name" value="3-OH-isobutyrate_DH-rel_CS"/>
</dbReference>
<dbReference type="Pfam" id="PF03446">
    <property type="entry name" value="NAD_binding_2"/>
    <property type="match status" value="1"/>
</dbReference>
<keyword evidence="7" id="KW-1185">Reference proteome</keyword>
<accession>A0ABP7A105</accession>
<evidence type="ECO:0000313" key="7">
    <source>
        <dbReference type="Proteomes" id="UP001501697"/>
    </source>
</evidence>
<sequence length="288" mass="29400">MSPVGFVGLGIMGRPMALRLAAAGTPLVVWNRSDEAVRALTDAGARAAASVAEVFAACDTVIVMLRNEHVVDTVLRAGDSSGPVAPLVAGRTVVNMGTLAPEASARIARDVEAAGGVYVEAPVSGSRRPAEQGELVAMIASPSDAVSRVAPLIAPMCARVVPCGPVPGGLTMKLAVNVFLIATMTGLAETFHFADAHGVDRETLRDVLDSGQMASAISRVKTAKLVADDLAPQAAISDVLMNAELIRDAARAAGIAVPLTDAGRDLYVEAADRGDGGLDAIGVVRAFA</sequence>
<dbReference type="InterPro" id="IPR051265">
    <property type="entry name" value="HIBADH-related_NP60_sf"/>
</dbReference>
<evidence type="ECO:0000256" key="3">
    <source>
        <dbReference type="ARBA" id="ARBA00023027"/>
    </source>
</evidence>
<dbReference type="Proteomes" id="UP001501697">
    <property type="component" value="Unassembled WGS sequence"/>
</dbReference>
<comment type="similarity">
    <text evidence="1">Belongs to the HIBADH-related family.</text>
</comment>
<dbReference type="InterPro" id="IPR006115">
    <property type="entry name" value="6PGDH_NADP-bd"/>
</dbReference>
<dbReference type="PIRSF" id="PIRSF000103">
    <property type="entry name" value="HIBADH"/>
    <property type="match status" value="1"/>
</dbReference>
<dbReference type="SUPFAM" id="SSF48179">
    <property type="entry name" value="6-phosphogluconate dehydrogenase C-terminal domain-like"/>
    <property type="match status" value="1"/>
</dbReference>
<dbReference type="PANTHER" id="PTHR43580:SF2">
    <property type="entry name" value="CYTOKINE-LIKE NUCLEAR FACTOR N-PAC"/>
    <property type="match status" value="1"/>
</dbReference>
<name>A0ABP7A105_9MICO</name>
<evidence type="ECO:0000313" key="6">
    <source>
        <dbReference type="EMBL" id="GAA3622954.1"/>
    </source>
</evidence>
<reference evidence="7" key="1">
    <citation type="journal article" date="2019" name="Int. J. Syst. Evol. Microbiol.">
        <title>The Global Catalogue of Microorganisms (GCM) 10K type strain sequencing project: providing services to taxonomists for standard genome sequencing and annotation.</title>
        <authorList>
            <consortium name="The Broad Institute Genomics Platform"/>
            <consortium name="The Broad Institute Genome Sequencing Center for Infectious Disease"/>
            <person name="Wu L."/>
            <person name="Ma J."/>
        </authorList>
    </citation>
    <scope>NUCLEOTIDE SEQUENCE [LARGE SCALE GENOMIC DNA]</scope>
    <source>
        <strain evidence="7">JCM 16544</strain>
    </source>
</reference>
<organism evidence="6 7">
    <name type="scientific">Microbacterium awajiense</name>
    <dbReference type="NCBI Taxonomy" id="415214"/>
    <lineage>
        <taxon>Bacteria</taxon>
        <taxon>Bacillati</taxon>
        <taxon>Actinomycetota</taxon>
        <taxon>Actinomycetes</taxon>
        <taxon>Micrococcales</taxon>
        <taxon>Microbacteriaceae</taxon>
        <taxon>Microbacterium</taxon>
    </lineage>
</organism>